<protein>
    <submittedName>
        <fullName evidence="3">Uncharacterized protein</fullName>
    </submittedName>
</protein>
<dbReference type="PANTHER" id="PTHR35895">
    <property type="entry name" value="CHROMOSOME 16, WHOLE GENOME SHOTGUN SEQUENCE"/>
    <property type="match status" value="1"/>
</dbReference>
<dbReference type="PANTHER" id="PTHR35895:SF2">
    <property type="match status" value="1"/>
</dbReference>
<keyword evidence="2" id="KW-1133">Transmembrane helix</keyword>
<name>A0AAN7Z3H8_9PEZI</name>
<dbReference type="InterPro" id="IPR022185">
    <property type="entry name" value="DUF3712"/>
</dbReference>
<dbReference type="EMBL" id="JAWHQM010000006">
    <property type="protein sequence ID" value="KAK5627787.1"/>
    <property type="molecule type" value="Genomic_DNA"/>
</dbReference>
<dbReference type="InterPro" id="IPR046368">
    <property type="entry name" value="Tag1"/>
</dbReference>
<dbReference type="Pfam" id="PF12505">
    <property type="entry name" value="DUF3712"/>
    <property type="match status" value="1"/>
</dbReference>
<dbReference type="Proteomes" id="UP001305414">
    <property type="component" value="Unassembled WGS sequence"/>
</dbReference>
<organism evidence="3 4">
    <name type="scientific">Xylaria bambusicola</name>
    <dbReference type="NCBI Taxonomy" id="326684"/>
    <lineage>
        <taxon>Eukaryota</taxon>
        <taxon>Fungi</taxon>
        <taxon>Dikarya</taxon>
        <taxon>Ascomycota</taxon>
        <taxon>Pezizomycotina</taxon>
        <taxon>Sordariomycetes</taxon>
        <taxon>Xylariomycetidae</taxon>
        <taxon>Xylariales</taxon>
        <taxon>Xylariaceae</taxon>
        <taxon>Xylaria</taxon>
    </lineage>
</organism>
<sequence>MRYLCGTVRRASECNIKQQGVDKSMTWLGATDDDLVLGNGTKGLTCATLQQHDMASKFQETSHFERDTPPGSIHGARGDADEGPSNAPARNSDDASSVDHVQEKSAAAVPLTKRQKVKRHCGQFKWWYLGVGLIILIILLPLIFTKIIPAITQDIVNSQKLPVRTGVFQAVSPTQLYVTLETELDTPLAADLDPTTLFVYNKDTPDYSPFINITLPKIHANHKTPVTVTNQTVSVTNQTELVKWFDQIFDQPETDLTVKGKATVHLGALKTQSNIDKTIKISSLNALEGFGITNLRLIFPAMEDGTNIKGALNLPNAGIITLGLGNLTLDLFSGDIKLGYVDIYDVTLPPGNNTRDFTGQLYLNELVPNLGAIIDSQSRALADGNIQLTATGNATRINGVHIPYIEQVLNKKKLTATMPVIKLISDVINSFAGSNVSLSDLLGDTVGNSTFIEGLLDHWNSTSTNANGTALPMKIGRSTPRGSRTIKAPATKSLLKMGLKLALAKL</sequence>
<dbReference type="AlphaFoldDB" id="A0AAN7Z3H8"/>
<gene>
    <name evidence="3" type="ORF">RRF57_003502</name>
</gene>
<evidence type="ECO:0000256" key="1">
    <source>
        <dbReference type="SAM" id="MobiDB-lite"/>
    </source>
</evidence>
<keyword evidence="4" id="KW-1185">Reference proteome</keyword>
<keyword evidence="2" id="KW-0472">Membrane</keyword>
<accession>A0AAN7Z3H8</accession>
<feature type="transmembrane region" description="Helical" evidence="2">
    <location>
        <begin position="126"/>
        <end position="144"/>
    </location>
</feature>
<evidence type="ECO:0000313" key="4">
    <source>
        <dbReference type="Proteomes" id="UP001305414"/>
    </source>
</evidence>
<dbReference type="GO" id="GO:0000329">
    <property type="term" value="C:fungal-type vacuole membrane"/>
    <property type="evidence" value="ECO:0007669"/>
    <property type="project" value="InterPro"/>
</dbReference>
<evidence type="ECO:0000256" key="2">
    <source>
        <dbReference type="SAM" id="Phobius"/>
    </source>
</evidence>
<comment type="caution">
    <text evidence="3">The sequence shown here is derived from an EMBL/GenBank/DDBJ whole genome shotgun (WGS) entry which is preliminary data.</text>
</comment>
<feature type="region of interest" description="Disordered" evidence="1">
    <location>
        <begin position="57"/>
        <end position="104"/>
    </location>
</feature>
<reference evidence="3 4" key="1">
    <citation type="submission" date="2023-10" db="EMBL/GenBank/DDBJ databases">
        <title>Draft genome sequence of Xylaria bambusicola isolate GMP-LS, the root and basal stem rot pathogen of sugarcane in Indonesia.</title>
        <authorList>
            <person name="Selvaraj P."/>
            <person name="Muralishankar V."/>
            <person name="Muruganantham S."/>
            <person name="Sp S."/>
            <person name="Haryani S."/>
            <person name="Lau K.J.X."/>
            <person name="Naqvi N.I."/>
        </authorList>
    </citation>
    <scope>NUCLEOTIDE SEQUENCE [LARGE SCALE GENOMIC DNA]</scope>
    <source>
        <strain evidence="3">GMP-LS</strain>
    </source>
</reference>
<evidence type="ECO:0000313" key="3">
    <source>
        <dbReference type="EMBL" id="KAK5627787.1"/>
    </source>
</evidence>
<keyword evidence="2" id="KW-0812">Transmembrane</keyword>
<proteinExistence type="predicted"/>